<reference evidence="1 2" key="1">
    <citation type="journal article" date="2019" name="Environ. Microbiol.">
        <title>Species interactions and distinct microbial communities in high Arctic permafrost affected cryosols are associated with the CH4 and CO2 gas fluxes.</title>
        <authorList>
            <person name="Altshuler I."/>
            <person name="Hamel J."/>
            <person name="Turney S."/>
            <person name="Magnuson E."/>
            <person name="Levesque R."/>
            <person name="Greer C."/>
            <person name="Whyte L.G."/>
        </authorList>
    </citation>
    <scope>NUCLEOTIDE SEQUENCE [LARGE SCALE GENOMIC DNA]</scope>
    <source>
        <strain evidence="1 2">S5.1</strain>
    </source>
</reference>
<dbReference type="Proteomes" id="UP000318413">
    <property type="component" value="Unassembled WGS sequence"/>
</dbReference>
<dbReference type="AlphaFoldDB" id="A0A502BU79"/>
<evidence type="ECO:0008006" key="3">
    <source>
        <dbReference type="Google" id="ProtNLM"/>
    </source>
</evidence>
<keyword evidence="2" id="KW-1185">Reference proteome</keyword>
<sequence>MQPQDFLSLAEICRLDSPTLQLLEQARGHWQPVIQTARNGRGVGSVSMPVGAVLLRGQAVDEAIEGADRMLYMTKRESRNRLVIDRVEELRDGPLVV</sequence>
<evidence type="ECO:0000313" key="1">
    <source>
        <dbReference type="EMBL" id="TPG04437.1"/>
    </source>
</evidence>
<proteinExistence type="predicted"/>
<evidence type="ECO:0000313" key="2">
    <source>
        <dbReference type="Proteomes" id="UP000318413"/>
    </source>
</evidence>
<dbReference type="EMBL" id="RCZK01000032">
    <property type="protein sequence ID" value="TPG04437.1"/>
    <property type="molecule type" value="Genomic_DNA"/>
</dbReference>
<name>A0A502BU79_9SPHN</name>
<comment type="caution">
    <text evidence="1">The sequence shown here is derived from an EMBL/GenBank/DDBJ whole genome shotgun (WGS) entry which is preliminary data.</text>
</comment>
<gene>
    <name evidence="1" type="ORF">EAH84_15425</name>
</gene>
<protein>
    <recommendedName>
        <fullName evidence="3">Diguanylate cyclase</fullName>
    </recommendedName>
</protein>
<organism evidence="1 2">
    <name type="scientific">Sphingomonas oligophenolica</name>
    <dbReference type="NCBI Taxonomy" id="301154"/>
    <lineage>
        <taxon>Bacteria</taxon>
        <taxon>Pseudomonadati</taxon>
        <taxon>Pseudomonadota</taxon>
        <taxon>Alphaproteobacteria</taxon>
        <taxon>Sphingomonadales</taxon>
        <taxon>Sphingomonadaceae</taxon>
        <taxon>Sphingomonas</taxon>
    </lineage>
</organism>
<accession>A0A502BU79</accession>